<evidence type="ECO:0000256" key="9">
    <source>
        <dbReference type="ARBA" id="ARBA00050047"/>
    </source>
</evidence>
<comment type="function">
    <text evidence="8">Catalyzes the reversible conversion of alpha-D-glucosamine 6-phosphate (GlcN-6P) into beta-D-fructose 6-phosphate (Fru-6P) and ammonium ion, a regulatory reaction step in de novo uridine diphosphate-N-acetyl-alpha-D-glucosamine (UDP-GlcNAc) biosynthesis via hexosamine pathway.</text>
</comment>
<evidence type="ECO:0000256" key="2">
    <source>
        <dbReference type="ARBA" id="ARBA00004775"/>
    </source>
</evidence>
<evidence type="ECO:0000256" key="8">
    <source>
        <dbReference type="ARBA" id="ARBA00049961"/>
    </source>
</evidence>
<comment type="similarity">
    <text evidence="3">Belongs to the glucosamine/galactosamine-6-phosphate isomerase family.</text>
</comment>
<evidence type="ECO:0000256" key="5">
    <source>
        <dbReference type="ARBA" id="ARBA00012680"/>
    </source>
</evidence>
<evidence type="ECO:0000256" key="6">
    <source>
        <dbReference type="ARBA" id="ARBA00017067"/>
    </source>
</evidence>
<name>A0A0N5ASM9_9BILA</name>
<dbReference type="Pfam" id="PF01182">
    <property type="entry name" value="Glucosamine_iso"/>
    <property type="match status" value="1"/>
</dbReference>
<reference evidence="12" key="1">
    <citation type="submission" date="2017-02" db="UniProtKB">
        <authorList>
            <consortium name="WormBaseParasite"/>
        </authorList>
    </citation>
    <scope>IDENTIFICATION</scope>
</reference>
<dbReference type="SUPFAM" id="SSF100950">
    <property type="entry name" value="NagB/RpiA/CoA transferase-like"/>
    <property type="match status" value="1"/>
</dbReference>
<dbReference type="NCBIfam" id="TIGR00502">
    <property type="entry name" value="nagB"/>
    <property type="match status" value="1"/>
</dbReference>
<dbReference type="GO" id="GO:0005737">
    <property type="term" value="C:cytoplasm"/>
    <property type="evidence" value="ECO:0007669"/>
    <property type="project" value="TreeGrafter"/>
</dbReference>
<dbReference type="GO" id="GO:0004342">
    <property type="term" value="F:glucosamine-6-phosphate deaminase activity"/>
    <property type="evidence" value="ECO:0007669"/>
    <property type="project" value="UniProtKB-EC"/>
</dbReference>
<organism evidence="11 12">
    <name type="scientific">Syphacia muris</name>
    <dbReference type="NCBI Taxonomy" id="451379"/>
    <lineage>
        <taxon>Eukaryota</taxon>
        <taxon>Metazoa</taxon>
        <taxon>Ecdysozoa</taxon>
        <taxon>Nematoda</taxon>
        <taxon>Chromadorea</taxon>
        <taxon>Rhabditida</taxon>
        <taxon>Spirurina</taxon>
        <taxon>Oxyuridomorpha</taxon>
        <taxon>Oxyuroidea</taxon>
        <taxon>Oxyuridae</taxon>
        <taxon>Syphacia</taxon>
    </lineage>
</organism>
<proteinExistence type="inferred from homology"/>
<feature type="domain" description="Glucosamine/galactosamine-6-phosphate isomerase" evidence="10">
    <location>
        <begin position="10"/>
        <end position="223"/>
    </location>
</feature>
<evidence type="ECO:0000313" key="12">
    <source>
        <dbReference type="WBParaSite" id="SMUV_0000780501-mRNA-1"/>
    </source>
</evidence>
<sequence>MKLIIENSSKEAGEFVALYIKKRINDFHPTEDRPFTLALPAGDEMLEMYKKLVELHKNGEVSFENVITFNTEEYIGLPRECKQTVHTFMLNNFFRYIDIKPKNANILNGNDENLTDECKKYEEKIKASGGIELLIATCGCDGSLAFNEPASSLNTLTRVKTLSLEAKQSLSKYFDNKLELVPNQALTVGVKTMMDSHEAVLLITGVHKSLVLHKAIEEGISHMCTLSTFQAHQQATFVIDDDATLELKVKTVKYFKGLMKHHQKMLEPASTQQ</sequence>
<dbReference type="PANTHER" id="PTHR11280">
    <property type="entry name" value="GLUCOSAMINE-6-PHOSPHATE ISOMERASE"/>
    <property type="match status" value="1"/>
</dbReference>
<evidence type="ECO:0000256" key="1">
    <source>
        <dbReference type="ARBA" id="ARBA00000644"/>
    </source>
</evidence>
<comment type="pathway">
    <text evidence="2">Nucleotide-sugar biosynthesis; UDP-N-acetyl-alpha-D-glucosamine biosynthesis; alpha-D-glucosamine 6-phosphate from D-fructose 6-phosphate: step 1/1.</text>
</comment>
<dbReference type="GO" id="GO:0042802">
    <property type="term" value="F:identical protein binding"/>
    <property type="evidence" value="ECO:0007669"/>
    <property type="project" value="TreeGrafter"/>
</dbReference>
<evidence type="ECO:0000313" key="11">
    <source>
        <dbReference type="Proteomes" id="UP000046393"/>
    </source>
</evidence>
<accession>A0A0N5ASM9</accession>
<evidence type="ECO:0000256" key="4">
    <source>
        <dbReference type="ARBA" id="ARBA00011643"/>
    </source>
</evidence>
<dbReference type="GO" id="GO:0019262">
    <property type="term" value="P:N-acetylneuraminate catabolic process"/>
    <property type="evidence" value="ECO:0007669"/>
    <property type="project" value="TreeGrafter"/>
</dbReference>
<dbReference type="EC" id="3.5.99.6" evidence="5"/>
<comment type="catalytic activity">
    <reaction evidence="1">
        <text>alpha-D-glucosamine 6-phosphate + H2O = beta-D-fructose 6-phosphate + NH4(+)</text>
        <dbReference type="Rhea" id="RHEA:12172"/>
        <dbReference type="ChEBI" id="CHEBI:15377"/>
        <dbReference type="ChEBI" id="CHEBI:28938"/>
        <dbReference type="ChEBI" id="CHEBI:57634"/>
        <dbReference type="ChEBI" id="CHEBI:75989"/>
        <dbReference type="EC" id="3.5.99.6"/>
    </reaction>
</comment>
<dbReference type="AlphaFoldDB" id="A0A0N5ASM9"/>
<protein>
    <recommendedName>
        <fullName evidence="6">Glucosamine-6-phosphate deaminase</fullName>
        <ecNumber evidence="5">3.5.99.6</ecNumber>
    </recommendedName>
    <alternativeName>
        <fullName evidence="9">Glucosamine-6-phosphate isomerase</fullName>
    </alternativeName>
</protein>
<dbReference type="STRING" id="451379.A0A0N5ASM9"/>
<comment type="subunit">
    <text evidence="4">Homohexamer.</text>
</comment>
<evidence type="ECO:0000256" key="3">
    <source>
        <dbReference type="ARBA" id="ARBA00005526"/>
    </source>
</evidence>
<dbReference type="CDD" id="cd01399">
    <property type="entry name" value="GlcN6P_deaminase"/>
    <property type="match status" value="1"/>
</dbReference>
<dbReference type="PANTHER" id="PTHR11280:SF5">
    <property type="entry name" value="GLUCOSAMINE-6-PHOSPHATE ISOMERASE"/>
    <property type="match status" value="1"/>
</dbReference>
<keyword evidence="11" id="KW-1185">Reference proteome</keyword>
<dbReference type="InterPro" id="IPR037171">
    <property type="entry name" value="NagB/RpiA_transferase-like"/>
</dbReference>
<dbReference type="GO" id="GO:0005975">
    <property type="term" value="P:carbohydrate metabolic process"/>
    <property type="evidence" value="ECO:0007669"/>
    <property type="project" value="InterPro"/>
</dbReference>
<dbReference type="GO" id="GO:0006043">
    <property type="term" value="P:glucosamine catabolic process"/>
    <property type="evidence" value="ECO:0007669"/>
    <property type="project" value="TreeGrafter"/>
</dbReference>
<dbReference type="Gene3D" id="3.40.50.1360">
    <property type="match status" value="1"/>
</dbReference>
<dbReference type="WBParaSite" id="SMUV_0000780501-mRNA-1">
    <property type="protein sequence ID" value="SMUV_0000780501-mRNA-1"/>
    <property type="gene ID" value="SMUV_0000780501"/>
</dbReference>
<evidence type="ECO:0000256" key="7">
    <source>
        <dbReference type="ARBA" id="ARBA00022801"/>
    </source>
</evidence>
<dbReference type="GO" id="GO:0006046">
    <property type="term" value="P:N-acetylglucosamine catabolic process"/>
    <property type="evidence" value="ECO:0007669"/>
    <property type="project" value="TreeGrafter"/>
</dbReference>
<dbReference type="InterPro" id="IPR004547">
    <property type="entry name" value="Glucosamine6P_isomerase"/>
</dbReference>
<evidence type="ECO:0000259" key="10">
    <source>
        <dbReference type="Pfam" id="PF01182"/>
    </source>
</evidence>
<dbReference type="Proteomes" id="UP000046393">
    <property type="component" value="Unplaced"/>
</dbReference>
<keyword evidence="7" id="KW-0378">Hydrolase</keyword>
<dbReference type="InterPro" id="IPR006148">
    <property type="entry name" value="Glc/Gal-6P_isomerase"/>
</dbReference>